<feature type="chain" id="PRO_5046923847" evidence="1">
    <location>
        <begin position="24"/>
        <end position="320"/>
    </location>
</feature>
<sequence length="320" mass="32346">MDIRRVGALLGGVGLLLTAGCQADGSESAPAASAAASAAAAKAAPTGPYVALGDSYTAGVRIAPQTGTPAGCTRSGANYPSLVARALGLSGQAFTDVSCSGATTRDLTGAQRTGDGTNGPQLDALSPATRLVTLGIGGNDAGFAEVLGRCAEEGLKRSLVAGLTGEPTADSPCRGHYTGADGRDQLQQRVDAVGERLGELLREVKRRSPQARVYVVGYPELLPADPASCGATLGRSVAAGDIAFLNEKEQQLNAMLRQRAEAAGAGYVDTYAPSSGHDMCAGEANRWIEPPFPAHGLAPVHPNAVGQQGMAAAVLQAVRA</sequence>
<dbReference type="Proteomes" id="UP001500305">
    <property type="component" value="Unassembled WGS sequence"/>
</dbReference>
<comment type="caution">
    <text evidence="3">The sequence shown here is derived from an EMBL/GenBank/DDBJ whole genome shotgun (WGS) entry which is preliminary data.</text>
</comment>
<accession>A0ABN3DCS7</accession>
<gene>
    <name evidence="3" type="ORF">GCM10010430_03890</name>
</gene>
<dbReference type="EMBL" id="BAAATR010000001">
    <property type="protein sequence ID" value="GAA2227570.1"/>
    <property type="molecule type" value="Genomic_DNA"/>
</dbReference>
<dbReference type="Gene3D" id="3.40.50.1110">
    <property type="entry name" value="SGNH hydrolase"/>
    <property type="match status" value="1"/>
</dbReference>
<dbReference type="InterPro" id="IPR036514">
    <property type="entry name" value="SGNH_hydro_sf"/>
</dbReference>
<dbReference type="SUPFAM" id="SSF52266">
    <property type="entry name" value="SGNH hydrolase"/>
    <property type="match status" value="1"/>
</dbReference>
<dbReference type="PANTHER" id="PTHR37981">
    <property type="entry name" value="LIPASE 2"/>
    <property type="match status" value="1"/>
</dbReference>
<feature type="signal peptide" evidence="1">
    <location>
        <begin position="1"/>
        <end position="23"/>
    </location>
</feature>
<dbReference type="PROSITE" id="PS51257">
    <property type="entry name" value="PROKAR_LIPOPROTEIN"/>
    <property type="match status" value="1"/>
</dbReference>
<feature type="domain" description="SGNH hydrolase-type esterase" evidence="2">
    <location>
        <begin position="51"/>
        <end position="308"/>
    </location>
</feature>
<dbReference type="PANTHER" id="PTHR37981:SF1">
    <property type="entry name" value="SGNH HYDROLASE-TYPE ESTERASE DOMAIN-CONTAINING PROTEIN"/>
    <property type="match status" value="1"/>
</dbReference>
<evidence type="ECO:0000313" key="3">
    <source>
        <dbReference type="EMBL" id="GAA2227570.1"/>
    </source>
</evidence>
<protein>
    <submittedName>
        <fullName evidence="3">SGNH/GDSL hydrolase family protein</fullName>
    </submittedName>
</protein>
<dbReference type="CDD" id="cd01823">
    <property type="entry name" value="SEST_like"/>
    <property type="match status" value="1"/>
</dbReference>
<dbReference type="GO" id="GO:0016787">
    <property type="term" value="F:hydrolase activity"/>
    <property type="evidence" value="ECO:0007669"/>
    <property type="project" value="UniProtKB-KW"/>
</dbReference>
<keyword evidence="1" id="KW-0732">Signal</keyword>
<reference evidence="3 4" key="1">
    <citation type="journal article" date="2019" name="Int. J. Syst. Evol. Microbiol.">
        <title>The Global Catalogue of Microorganisms (GCM) 10K type strain sequencing project: providing services to taxonomists for standard genome sequencing and annotation.</title>
        <authorList>
            <consortium name="The Broad Institute Genomics Platform"/>
            <consortium name="The Broad Institute Genome Sequencing Center for Infectious Disease"/>
            <person name="Wu L."/>
            <person name="Ma J."/>
        </authorList>
    </citation>
    <scope>NUCLEOTIDE SEQUENCE [LARGE SCALE GENOMIC DNA]</scope>
    <source>
        <strain evidence="3 4">JCM 7356</strain>
    </source>
</reference>
<dbReference type="InterPro" id="IPR037460">
    <property type="entry name" value="SEST-like"/>
</dbReference>
<evidence type="ECO:0000259" key="2">
    <source>
        <dbReference type="Pfam" id="PF13472"/>
    </source>
</evidence>
<dbReference type="Pfam" id="PF13472">
    <property type="entry name" value="Lipase_GDSL_2"/>
    <property type="match status" value="1"/>
</dbReference>
<keyword evidence="3" id="KW-0378">Hydrolase</keyword>
<dbReference type="InterPro" id="IPR013830">
    <property type="entry name" value="SGNH_hydro"/>
</dbReference>
<name>A0ABN3DCS7_9ACTN</name>
<evidence type="ECO:0000313" key="4">
    <source>
        <dbReference type="Proteomes" id="UP001500305"/>
    </source>
</evidence>
<evidence type="ECO:0000256" key="1">
    <source>
        <dbReference type="SAM" id="SignalP"/>
    </source>
</evidence>
<proteinExistence type="predicted"/>
<organism evidence="3 4">
    <name type="scientific">Kitasatospora cystarginea</name>
    <dbReference type="NCBI Taxonomy" id="58350"/>
    <lineage>
        <taxon>Bacteria</taxon>
        <taxon>Bacillati</taxon>
        <taxon>Actinomycetota</taxon>
        <taxon>Actinomycetes</taxon>
        <taxon>Kitasatosporales</taxon>
        <taxon>Streptomycetaceae</taxon>
        <taxon>Kitasatospora</taxon>
    </lineage>
</organism>
<keyword evidence="4" id="KW-1185">Reference proteome</keyword>
<dbReference type="RefSeq" id="WP_344634379.1">
    <property type="nucleotide sequence ID" value="NZ_BAAATR010000001.1"/>
</dbReference>